<sequence length="248" mass="26855">MNYEFDDAETETELAPWEMRCERVMTAHKRNAYSLACMAPRFGLLSSHQMHKQFSKILFTPSCMSITHFEQARNSWACAPGTGAGGLLIEVSPGVLSIDLAPVELGVSHLDLIQKLFSCIQDARPSDAVVVLDRLSVPSNDSDLPALITTSAASNATTALLSDFPLLRPPHLLSGWSAAILTYCEANSIPAHGFLAQTSSSTVFSEAKVLERFSVSTAHSTLDGKLGSLWLSQKSNRDQSGQANPLFL</sequence>
<dbReference type="AlphaFoldDB" id="A0A507FSS3"/>
<comment type="caution">
    <text evidence="1">The sequence shown here is derived from an EMBL/GenBank/DDBJ whole genome shotgun (WGS) entry which is preliminary data.</text>
</comment>
<gene>
    <name evidence="1" type="ORF">CcCBS67573_g00411</name>
</gene>
<evidence type="ECO:0000313" key="2">
    <source>
        <dbReference type="Proteomes" id="UP000320333"/>
    </source>
</evidence>
<organism evidence="1 2">
    <name type="scientific">Chytriomyces confervae</name>
    <dbReference type="NCBI Taxonomy" id="246404"/>
    <lineage>
        <taxon>Eukaryota</taxon>
        <taxon>Fungi</taxon>
        <taxon>Fungi incertae sedis</taxon>
        <taxon>Chytridiomycota</taxon>
        <taxon>Chytridiomycota incertae sedis</taxon>
        <taxon>Chytridiomycetes</taxon>
        <taxon>Chytridiales</taxon>
        <taxon>Chytriomycetaceae</taxon>
        <taxon>Chytriomyces</taxon>
    </lineage>
</organism>
<protein>
    <submittedName>
        <fullName evidence="1">Uncharacterized protein</fullName>
    </submittedName>
</protein>
<accession>A0A507FSS3</accession>
<reference evidence="1 2" key="1">
    <citation type="journal article" date="2019" name="Sci. Rep.">
        <title>Comparative genomics of chytrid fungi reveal insights into the obligate biotrophic and pathogenic lifestyle of Synchytrium endobioticum.</title>
        <authorList>
            <person name="van de Vossenberg B.T.L.H."/>
            <person name="Warris S."/>
            <person name="Nguyen H.D.T."/>
            <person name="van Gent-Pelzer M.P.E."/>
            <person name="Joly D.L."/>
            <person name="van de Geest H.C."/>
            <person name="Bonants P.J.M."/>
            <person name="Smith D.S."/>
            <person name="Levesque C.A."/>
            <person name="van der Lee T.A.J."/>
        </authorList>
    </citation>
    <scope>NUCLEOTIDE SEQUENCE [LARGE SCALE GENOMIC DNA]</scope>
    <source>
        <strain evidence="1 2">CBS 675.73</strain>
    </source>
</reference>
<evidence type="ECO:0000313" key="1">
    <source>
        <dbReference type="EMBL" id="TPX78358.1"/>
    </source>
</evidence>
<dbReference type="Proteomes" id="UP000320333">
    <property type="component" value="Unassembled WGS sequence"/>
</dbReference>
<dbReference type="EMBL" id="QEAP01000005">
    <property type="protein sequence ID" value="TPX78358.1"/>
    <property type="molecule type" value="Genomic_DNA"/>
</dbReference>
<dbReference type="OrthoDB" id="17536at2759"/>
<name>A0A507FSS3_9FUNG</name>
<proteinExistence type="predicted"/>
<keyword evidence="2" id="KW-1185">Reference proteome</keyword>